<keyword evidence="12" id="KW-0624">Polysaccharide degradation</keyword>
<evidence type="ECO:0000256" key="13">
    <source>
        <dbReference type="ARBA" id="ARBA00044955"/>
    </source>
</evidence>
<comment type="similarity">
    <text evidence="3">Belongs to the glycosyl hydrolase 18 family. Chitinase class V subfamily.</text>
</comment>
<evidence type="ECO:0000256" key="4">
    <source>
        <dbReference type="ARBA" id="ARBA00012729"/>
    </source>
</evidence>
<feature type="compositionally biased region" description="Pro residues" evidence="15">
    <location>
        <begin position="1027"/>
        <end position="1039"/>
    </location>
</feature>
<dbReference type="Pfam" id="PF01476">
    <property type="entry name" value="LysM"/>
    <property type="match status" value="2"/>
</dbReference>
<keyword evidence="9" id="KW-0843">Virulence</keyword>
<keyword evidence="6" id="KW-0147">Chitin-binding</keyword>
<dbReference type="Gene3D" id="3.20.20.80">
    <property type="entry name" value="Glycosidases"/>
    <property type="match status" value="1"/>
</dbReference>
<dbReference type="InterPro" id="IPR053214">
    <property type="entry name" value="LysM12-like"/>
</dbReference>
<keyword evidence="20" id="KW-1185">Reference proteome</keyword>
<dbReference type="PANTHER" id="PTHR47700:SF2">
    <property type="entry name" value="CHITINASE"/>
    <property type="match status" value="1"/>
</dbReference>
<dbReference type="InterPro" id="IPR029070">
    <property type="entry name" value="Chitinase_insertion_sf"/>
</dbReference>
<dbReference type="Proteomes" id="UP001338125">
    <property type="component" value="Unassembled WGS sequence"/>
</dbReference>
<evidence type="ECO:0000256" key="6">
    <source>
        <dbReference type="ARBA" id="ARBA00022669"/>
    </source>
</evidence>
<keyword evidence="10" id="KW-0119">Carbohydrate metabolism</keyword>
<evidence type="ECO:0000256" key="16">
    <source>
        <dbReference type="SAM" id="SignalP"/>
    </source>
</evidence>
<comment type="similarity">
    <text evidence="13">Belongs to the secreted LysM effector family.</text>
</comment>
<protein>
    <recommendedName>
        <fullName evidence="4">chitinase</fullName>
        <ecNumber evidence="4">3.2.1.14</ecNumber>
    </recommendedName>
</protein>
<dbReference type="InterPro" id="IPR001579">
    <property type="entry name" value="Glyco_hydro_18_chit_AS"/>
</dbReference>
<evidence type="ECO:0000259" key="17">
    <source>
        <dbReference type="PROSITE" id="PS51782"/>
    </source>
</evidence>
<dbReference type="EMBL" id="JAVFKD010000004">
    <property type="protein sequence ID" value="KAK5995559.1"/>
    <property type="molecule type" value="Genomic_DNA"/>
</dbReference>
<feature type="domain" description="GH18" evidence="18">
    <location>
        <begin position="533"/>
        <end position="901"/>
    </location>
</feature>
<dbReference type="PROSITE" id="PS01095">
    <property type="entry name" value="GH18_1"/>
    <property type="match status" value="1"/>
</dbReference>
<accession>A0ABR0STT3</accession>
<dbReference type="InterPro" id="IPR011583">
    <property type="entry name" value="Chitinase_II/V-like_cat"/>
</dbReference>
<feature type="domain" description="LysM" evidence="17">
    <location>
        <begin position="322"/>
        <end position="370"/>
    </location>
</feature>
<dbReference type="Pfam" id="PF00704">
    <property type="entry name" value="Glyco_hydro_18"/>
    <property type="match status" value="1"/>
</dbReference>
<dbReference type="SUPFAM" id="SSF54556">
    <property type="entry name" value="Chitinase insertion domain"/>
    <property type="match status" value="1"/>
</dbReference>
<dbReference type="SMART" id="SM00257">
    <property type="entry name" value="LysM"/>
    <property type="match status" value="2"/>
</dbReference>
<evidence type="ECO:0000256" key="5">
    <source>
        <dbReference type="ARBA" id="ARBA00022525"/>
    </source>
</evidence>
<feature type="compositionally biased region" description="Low complexity" evidence="15">
    <location>
        <begin position="1040"/>
        <end position="1049"/>
    </location>
</feature>
<evidence type="ECO:0000256" key="12">
    <source>
        <dbReference type="ARBA" id="ARBA00023326"/>
    </source>
</evidence>
<keyword evidence="5" id="KW-0964">Secreted</keyword>
<dbReference type="InterPro" id="IPR017853">
    <property type="entry name" value="GH"/>
</dbReference>
<feature type="domain" description="LysM" evidence="17">
    <location>
        <begin position="386"/>
        <end position="435"/>
    </location>
</feature>
<sequence>MPRPRPWAVVPALTWAVLTGSSALALSNTYNVFDIDKPKTFLAQISPCPAECAGRPPVEWTVYSSLETLAACDQPMLFDLNIYTPLSDPSSTVLIRACTSTQDKQEKRENEKREDVACVSGASESRVSLQFSQESASSKHESNDLLVQALSEMKTYVDETGAAAGCGQEQTIMLSYYKGAVVGAFAGPALDKSTIPSMVDELLDYYKKSDLSAVNLLTQICGETRDLQHTAGLAVASAKDISYVRSAFLSWNEGKCTDKRSSKRDVSILSQDFVIRELALQVSPGVSANNMTIFNSTSTKQSPKISNSPSLLTERANPGYCPTQTVPPGGSCDGLAKACKISTADLFKYNNAGNGQDWCRKLQVGQKVCCGSGSLKPLPGADGTCNTYTIKAGDDCSRIGVEYSLTPQDVATFNDKTTWGWRGCQYLSVGMKICLSKGYPPAPAILGDATCGPQKPGTIINGIIKDAAILANVNPCPLNACCNIWGNCGVNAQFCTEAEGPTGNPGTSPPNVFGCISNCGMDIVNNKITPPQYQRVGYYEAFNWDRSCLHQRAEWANTLSYTHMHWAFADITKDFKVTVNDTRGQWEGFLSLSSSKTKRIVSFGGWGFSTDPATYQVLREAMFAENRDRFVANIVDFVKSHNLDGVDIDWEYPGAPDIPGIPIGLPDDAPNYLAFLRALRRALPFGYSLSIAAPASYWYLKPFLIREIGDIVDYIVYMTYDLHGQWDYGSKWAMDGCPAGNCLRSHVNQTEVMLALSMITKAGVPAMKIMVGESSYGRSFRMAQAGCTGPQCTFTGTNTRSDAAEGRCTNTGGYLSNAEIKEIIARSPGGVKTWYDDKSASDYLVYNNTEWVAYMNDKTKQARRDTWKGLNFLGTIDWATDLQEFGPSDVVGPVGDYNQSSCVNVFDGIIWNWDNPIIQAPAGCTNLLKPSPLSTKVTLTAYTTITIRSGNSISSTVVAKPFEVSEVGYQPFTFDTTDISKGVTVITYNPIPRITPEPTTIRLPAGWTPILDPIPQPGRPGGTSSPGPNPSPNPDPNPPATTTTTQDAGVGFLCPLRGNRLSVIQFHRIQRQRNRRLLSSQMIPRIPFHPLLPVDLTARMTTVLRALTARMIPAPVVETALDPTA</sequence>
<comment type="caution">
    <text evidence="19">The sequence shown here is derived from an EMBL/GenBank/DDBJ whole genome shotgun (WGS) entry which is preliminary data.</text>
</comment>
<dbReference type="PANTHER" id="PTHR47700">
    <property type="entry name" value="V CHITINASE, PUTATIVE (AFU_ORTHOLOGUE AFUA_6G13720)-RELATED"/>
    <property type="match status" value="1"/>
</dbReference>
<proteinExistence type="inferred from homology"/>
<dbReference type="PROSITE" id="PS51910">
    <property type="entry name" value="GH18_2"/>
    <property type="match status" value="1"/>
</dbReference>
<dbReference type="Gene3D" id="3.10.50.10">
    <property type="match status" value="1"/>
</dbReference>
<reference evidence="19 20" key="1">
    <citation type="submission" date="2024-01" db="EMBL/GenBank/DDBJ databases">
        <title>Complete genome of Cladobotryum mycophilum ATHUM6906.</title>
        <authorList>
            <person name="Christinaki A.C."/>
            <person name="Myridakis A.I."/>
            <person name="Kouvelis V.N."/>
        </authorList>
    </citation>
    <scope>NUCLEOTIDE SEQUENCE [LARGE SCALE GENOMIC DNA]</scope>
    <source>
        <strain evidence="19 20">ATHUM6906</strain>
    </source>
</reference>
<evidence type="ECO:0000256" key="7">
    <source>
        <dbReference type="ARBA" id="ARBA00022801"/>
    </source>
</evidence>
<feature type="chain" id="PRO_5045677942" description="chitinase" evidence="16">
    <location>
        <begin position="26"/>
        <end position="1125"/>
    </location>
</feature>
<dbReference type="SUPFAM" id="SSF57016">
    <property type="entry name" value="Plant lectins/antimicrobial peptides"/>
    <property type="match status" value="1"/>
</dbReference>
<dbReference type="InterPro" id="IPR036779">
    <property type="entry name" value="LysM_dom_sf"/>
</dbReference>
<name>A0ABR0STT3_9HYPO</name>
<keyword evidence="11 14" id="KW-0326">Glycosidase</keyword>
<evidence type="ECO:0000256" key="11">
    <source>
        <dbReference type="ARBA" id="ARBA00023295"/>
    </source>
</evidence>
<evidence type="ECO:0000259" key="18">
    <source>
        <dbReference type="PROSITE" id="PS51910"/>
    </source>
</evidence>
<dbReference type="CDD" id="cd00118">
    <property type="entry name" value="LysM"/>
    <property type="match status" value="1"/>
</dbReference>
<dbReference type="EC" id="3.2.1.14" evidence="4"/>
<dbReference type="InterPro" id="IPR036861">
    <property type="entry name" value="Endochitinase-like_sf"/>
</dbReference>
<dbReference type="InterPro" id="IPR001223">
    <property type="entry name" value="Glyco_hydro18_cat"/>
</dbReference>
<evidence type="ECO:0000313" key="20">
    <source>
        <dbReference type="Proteomes" id="UP001338125"/>
    </source>
</evidence>
<dbReference type="CDD" id="cd00035">
    <property type="entry name" value="ChtBD1"/>
    <property type="match status" value="1"/>
</dbReference>
<evidence type="ECO:0000256" key="10">
    <source>
        <dbReference type="ARBA" id="ARBA00023277"/>
    </source>
</evidence>
<dbReference type="SUPFAM" id="SSF54106">
    <property type="entry name" value="LysM domain"/>
    <property type="match status" value="1"/>
</dbReference>
<feature type="region of interest" description="Disordered" evidence="15">
    <location>
        <begin position="1005"/>
        <end position="1050"/>
    </location>
</feature>
<keyword evidence="16" id="KW-0732">Signal</keyword>
<evidence type="ECO:0000256" key="2">
    <source>
        <dbReference type="ARBA" id="ARBA00004613"/>
    </source>
</evidence>
<evidence type="ECO:0000256" key="15">
    <source>
        <dbReference type="SAM" id="MobiDB-lite"/>
    </source>
</evidence>
<evidence type="ECO:0000256" key="14">
    <source>
        <dbReference type="RuleBase" id="RU000489"/>
    </source>
</evidence>
<dbReference type="SUPFAM" id="SSF51445">
    <property type="entry name" value="(Trans)glycosidases"/>
    <property type="match status" value="1"/>
</dbReference>
<dbReference type="SMART" id="SM00636">
    <property type="entry name" value="Glyco_18"/>
    <property type="match status" value="1"/>
</dbReference>
<keyword evidence="8" id="KW-0146">Chitin degradation</keyword>
<gene>
    <name evidence="19" type="ORF">PT974_03971</name>
</gene>
<dbReference type="CDD" id="cd02878">
    <property type="entry name" value="GH18_zymocin_alpha"/>
    <property type="match status" value="1"/>
</dbReference>
<evidence type="ECO:0000256" key="1">
    <source>
        <dbReference type="ARBA" id="ARBA00000822"/>
    </source>
</evidence>
<organism evidence="19 20">
    <name type="scientific">Cladobotryum mycophilum</name>
    <dbReference type="NCBI Taxonomy" id="491253"/>
    <lineage>
        <taxon>Eukaryota</taxon>
        <taxon>Fungi</taxon>
        <taxon>Dikarya</taxon>
        <taxon>Ascomycota</taxon>
        <taxon>Pezizomycotina</taxon>
        <taxon>Sordariomycetes</taxon>
        <taxon>Hypocreomycetidae</taxon>
        <taxon>Hypocreales</taxon>
        <taxon>Hypocreaceae</taxon>
        <taxon>Cladobotryum</taxon>
    </lineage>
</organism>
<dbReference type="PROSITE" id="PS51782">
    <property type="entry name" value="LYSM"/>
    <property type="match status" value="2"/>
</dbReference>
<dbReference type="InterPro" id="IPR018392">
    <property type="entry name" value="LysM"/>
</dbReference>
<dbReference type="Gene3D" id="3.10.350.10">
    <property type="entry name" value="LysM domain"/>
    <property type="match status" value="2"/>
</dbReference>
<comment type="catalytic activity">
    <reaction evidence="1">
        <text>Random endo-hydrolysis of N-acetyl-beta-D-glucosaminide (1-&gt;4)-beta-linkages in chitin and chitodextrins.</text>
        <dbReference type="EC" id="3.2.1.14"/>
    </reaction>
</comment>
<evidence type="ECO:0000313" key="19">
    <source>
        <dbReference type="EMBL" id="KAK5995559.1"/>
    </source>
</evidence>
<keyword evidence="7 14" id="KW-0378">Hydrolase</keyword>
<evidence type="ECO:0000256" key="9">
    <source>
        <dbReference type="ARBA" id="ARBA00023026"/>
    </source>
</evidence>
<evidence type="ECO:0000256" key="8">
    <source>
        <dbReference type="ARBA" id="ARBA00023024"/>
    </source>
</evidence>
<comment type="subcellular location">
    <subcellularLocation>
        <location evidence="2">Secreted</location>
    </subcellularLocation>
</comment>
<evidence type="ECO:0000256" key="3">
    <source>
        <dbReference type="ARBA" id="ARBA00008682"/>
    </source>
</evidence>
<feature type="signal peptide" evidence="16">
    <location>
        <begin position="1"/>
        <end position="25"/>
    </location>
</feature>